<dbReference type="HOGENOM" id="CLU_082080_1_1_1"/>
<evidence type="ECO:0000313" key="15">
    <source>
        <dbReference type="Proteomes" id="UP000001449"/>
    </source>
</evidence>
<dbReference type="PANTHER" id="PTHR11067:SF9">
    <property type="entry name" value="INOSINE TRIPHOSPHATE PYROPHOSPHATASE"/>
    <property type="match status" value="1"/>
</dbReference>
<comment type="similarity">
    <text evidence="2">Belongs to the HAM1 NTPase family.</text>
</comment>
<dbReference type="GO" id="GO:0000166">
    <property type="term" value="F:nucleotide binding"/>
    <property type="evidence" value="ECO:0007669"/>
    <property type="project" value="UniProtKB-KW"/>
</dbReference>
<dbReference type="eggNOG" id="KOG3222">
    <property type="taxonomic scope" value="Eukaryota"/>
</dbReference>
<dbReference type="PANTHER" id="PTHR11067">
    <property type="entry name" value="INOSINE TRIPHOSPHATE PYROPHOSPHATASE/HAM1 PROTEIN"/>
    <property type="match status" value="1"/>
</dbReference>
<dbReference type="GO" id="GO:0009143">
    <property type="term" value="P:nucleoside triphosphate catabolic process"/>
    <property type="evidence" value="ECO:0000318"/>
    <property type="project" value="GO_Central"/>
</dbReference>
<evidence type="ECO:0000256" key="10">
    <source>
        <dbReference type="ARBA" id="ARBA00066468"/>
    </source>
</evidence>
<accession>B8BQC8</accession>
<dbReference type="HAMAP" id="MF_03148">
    <property type="entry name" value="HAM1_NTPase"/>
    <property type="match status" value="1"/>
</dbReference>
<evidence type="ECO:0000256" key="4">
    <source>
        <dbReference type="ARBA" id="ARBA00022723"/>
    </source>
</evidence>
<dbReference type="GO" id="GO:0009117">
    <property type="term" value="P:nucleotide metabolic process"/>
    <property type="evidence" value="ECO:0007669"/>
    <property type="project" value="UniProtKB-KW"/>
</dbReference>
<reference evidence="14 15" key="1">
    <citation type="journal article" date="2004" name="Science">
        <title>The genome of the diatom Thalassiosira pseudonana: ecology, evolution, and metabolism.</title>
        <authorList>
            <person name="Armbrust E.V."/>
            <person name="Berges J.A."/>
            <person name="Bowler C."/>
            <person name="Green B.R."/>
            <person name="Martinez D."/>
            <person name="Putnam N.H."/>
            <person name="Zhou S."/>
            <person name="Allen A.E."/>
            <person name="Apt K.E."/>
            <person name="Bechner M."/>
            <person name="Brzezinski M.A."/>
            <person name="Chaal B.K."/>
            <person name="Chiovitti A."/>
            <person name="Davis A.K."/>
            <person name="Demarest M.S."/>
            <person name="Detter J.C."/>
            <person name="Glavina T."/>
            <person name="Goodstein D."/>
            <person name="Hadi M.Z."/>
            <person name="Hellsten U."/>
            <person name="Hildebrand M."/>
            <person name="Jenkins B.D."/>
            <person name="Jurka J."/>
            <person name="Kapitonov V.V."/>
            <person name="Kroger N."/>
            <person name="Lau W.W."/>
            <person name="Lane T.W."/>
            <person name="Larimer F.W."/>
            <person name="Lippmeier J.C."/>
            <person name="Lucas S."/>
            <person name="Medina M."/>
            <person name="Montsant A."/>
            <person name="Obornik M."/>
            <person name="Parker M.S."/>
            <person name="Palenik B."/>
            <person name="Pazour G.J."/>
            <person name="Richardson P.M."/>
            <person name="Rynearson T.A."/>
            <person name="Saito M.A."/>
            <person name="Schwartz D.C."/>
            <person name="Thamatrakoln K."/>
            <person name="Valentin K."/>
            <person name="Vardi A."/>
            <person name="Wilkerson F.P."/>
            <person name="Rokhsar D.S."/>
        </authorList>
    </citation>
    <scope>NUCLEOTIDE SEQUENCE [LARGE SCALE GENOMIC DNA]</scope>
    <source>
        <strain evidence="14 15">CCMP1335</strain>
    </source>
</reference>
<dbReference type="KEGG" id="tps:THAPSDRAFT_30871"/>
<dbReference type="EC" id="3.6.1.66" evidence="10"/>
<evidence type="ECO:0000256" key="13">
    <source>
        <dbReference type="ARBA" id="ARBA00093271"/>
    </source>
</evidence>
<keyword evidence="3" id="KW-0963">Cytoplasm</keyword>
<dbReference type="InterPro" id="IPR002637">
    <property type="entry name" value="RdgB/HAM1"/>
</dbReference>
<dbReference type="CDD" id="cd00515">
    <property type="entry name" value="HAM1"/>
    <property type="match status" value="1"/>
</dbReference>
<dbReference type="FunCoup" id="B8BQC8">
    <property type="interactions" value="312"/>
</dbReference>
<dbReference type="GO" id="GO:0005737">
    <property type="term" value="C:cytoplasm"/>
    <property type="evidence" value="ECO:0000318"/>
    <property type="project" value="GO_Central"/>
</dbReference>
<evidence type="ECO:0000256" key="12">
    <source>
        <dbReference type="ARBA" id="ARBA00093255"/>
    </source>
</evidence>
<dbReference type="RefSeq" id="XP_002286703.1">
    <property type="nucleotide sequence ID" value="XM_002286667.1"/>
</dbReference>
<sequence>QITFVTGNKKKAEEVRRILSSGSDFPFGITNHKVDLPELQGDDPILIAKEKCALAAKEVNGAVITEDTSLCFTALNGLPGPYIKWFLDKNGLDGLNDMIAFSEDKTGYAQTVVAFCPGAGKEVITFDGRTHGKIVRPRGKLDFGWDPIFEPDDGASGKTYAEMDGIEKDSISHRKRAFVKLRDYMSSNKDELAKSLSE</sequence>
<keyword evidence="5" id="KW-0547">Nucleotide-binding</keyword>
<keyword evidence="7" id="KW-0460">Magnesium</keyword>
<evidence type="ECO:0000256" key="7">
    <source>
        <dbReference type="ARBA" id="ARBA00022842"/>
    </source>
</evidence>
<name>B8BQC8_THAPS</name>
<comment type="function">
    <text evidence="9">Pyrophosphatase that hydrolyzes the non-canonical purine nucleotides inosine triphosphate (ITP), deoxyinosine triphosphate (dITP) as well as 2'-deoxy-N-6-hydroxylaminopurine triphosphate (dHAPTP) and xanthosine 5'-triphosphate (XTP) to their respective monophosphate derivatives. The enzyme does not distinguish between the deoxy- and ribose forms. Probably excludes non-canonical purines from RNA and DNA precursor pools, thus preventing their incorporation into RNA and DNA and avoiding chromosomal lesions.</text>
</comment>
<reference evidence="14 15" key="2">
    <citation type="journal article" date="2008" name="Nature">
        <title>The Phaeodactylum genome reveals the evolutionary history of diatom genomes.</title>
        <authorList>
            <person name="Bowler C."/>
            <person name="Allen A.E."/>
            <person name="Badger J.H."/>
            <person name="Grimwood J."/>
            <person name="Jabbari K."/>
            <person name="Kuo A."/>
            <person name="Maheswari U."/>
            <person name="Martens C."/>
            <person name="Maumus F."/>
            <person name="Otillar R.P."/>
            <person name="Rayko E."/>
            <person name="Salamov A."/>
            <person name="Vandepoele K."/>
            <person name="Beszteri B."/>
            <person name="Gruber A."/>
            <person name="Heijde M."/>
            <person name="Katinka M."/>
            <person name="Mock T."/>
            <person name="Valentin K."/>
            <person name="Verret F."/>
            <person name="Berges J.A."/>
            <person name="Brownlee C."/>
            <person name="Cadoret J.P."/>
            <person name="Chiovitti A."/>
            <person name="Choi C.J."/>
            <person name="Coesel S."/>
            <person name="De Martino A."/>
            <person name="Detter J.C."/>
            <person name="Durkin C."/>
            <person name="Falciatore A."/>
            <person name="Fournet J."/>
            <person name="Haruta M."/>
            <person name="Huysman M.J."/>
            <person name="Jenkins B.D."/>
            <person name="Jiroutova K."/>
            <person name="Jorgensen R.E."/>
            <person name="Joubert Y."/>
            <person name="Kaplan A."/>
            <person name="Kroger N."/>
            <person name="Kroth P.G."/>
            <person name="La Roche J."/>
            <person name="Lindquist E."/>
            <person name="Lommer M."/>
            <person name="Martin-Jezequel V."/>
            <person name="Lopez P.J."/>
            <person name="Lucas S."/>
            <person name="Mangogna M."/>
            <person name="McGinnis K."/>
            <person name="Medlin L.K."/>
            <person name="Montsant A."/>
            <person name="Oudot-Le Secq M.P."/>
            <person name="Napoli C."/>
            <person name="Obornik M."/>
            <person name="Parker M.S."/>
            <person name="Petit J.L."/>
            <person name="Porcel B.M."/>
            <person name="Poulsen N."/>
            <person name="Robison M."/>
            <person name="Rychlewski L."/>
            <person name="Rynearson T.A."/>
            <person name="Schmutz J."/>
            <person name="Shapiro H."/>
            <person name="Siaut M."/>
            <person name="Stanley M."/>
            <person name="Sussman M.R."/>
            <person name="Taylor A.R."/>
            <person name="Vardi A."/>
            <person name="von Dassow P."/>
            <person name="Vyverman W."/>
            <person name="Willis A."/>
            <person name="Wyrwicz L.S."/>
            <person name="Rokhsar D.S."/>
            <person name="Weissenbach J."/>
            <person name="Armbrust E.V."/>
            <person name="Green B.R."/>
            <person name="Van de Peer Y."/>
            <person name="Grigoriev I.V."/>
        </authorList>
    </citation>
    <scope>NUCLEOTIDE SEQUENCE [LARGE SCALE GENOMIC DNA]</scope>
    <source>
        <strain evidence="14 15">CCMP1335</strain>
    </source>
</reference>
<evidence type="ECO:0000313" key="14">
    <source>
        <dbReference type="EMBL" id="EED96344.1"/>
    </source>
</evidence>
<protein>
    <recommendedName>
        <fullName evidence="10">XTP/dITP diphosphatase</fullName>
        <ecNumber evidence="10">3.6.1.66</ecNumber>
    </recommendedName>
</protein>
<dbReference type="SUPFAM" id="SSF52972">
    <property type="entry name" value="ITPase-like"/>
    <property type="match status" value="1"/>
</dbReference>
<dbReference type="EMBL" id="CM000638">
    <property type="protein sequence ID" value="EED96344.1"/>
    <property type="molecule type" value="Genomic_DNA"/>
</dbReference>
<comment type="catalytic activity">
    <reaction evidence="12">
        <text>dITP + H2O = dIMP + diphosphate + H(+)</text>
        <dbReference type="Rhea" id="RHEA:28342"/>
        <dbReference type="ChEBI" id="CHEBI:15377"/>
        <dbReference type="ChEBI" id="CHEBI:15378"/>
        <dbReference type="ChEBI" id="CHEBI:33019"/>
        <dbReference type="ChEBI" id="CHEBI:61194"/>
        <dbReference type="ChEBI" id="CHEBI:61382"/>
        <dbReference type="EC" id="3.6.1.66"/>
    </reaction>
    <physiologicalReaction direction="left-to-right" evidence="12">
        <dbReference type="Rhea" id="RHEA:28343"/>
    </physiologicalReaction>
</comment>
<keyword evidence="15" id="KW-1185">Reference proteome</keyword>
<dbReference type="AlphaFoldDB" id="B8BQC8"/>
<dbReference type="PaxDb" id="35128-Thaps30871"/>
<evidence type="ECO:0000256" key="1">
    <source>
        <dbReference type="ARBA" id="ARBA00004496"/>
    </source>
</evidence>
<evidence type="ECO:0000256" key="2">
    <source>
        <dbReference type="ARBA" id="ARBA00008023"/>
    </source>
</evidence>
<gene>
    <name evidence="14" type="ORF">THAPSDRAFT_30871</name>
</gene>
<dbReference type="Proteomes" id="UP000001449">
    <property type="component" value="Chromosome 1"/>
</dbReference>
<evidence type="ECO:0000256" key="11">
    <source>
        <dbReference type="ARBA" id="ARBA00093218"/>
    </source>
</evidence>
<dbReference type="InParanoid" id="B8BQC8"/>
<dbReference type="GO" id="GO:0047429">
    <property type="term" value="F:nucleoside triphosphate diphosphatase activity"/>
    <property type="evidence" value="ECO:0000318"/>
    <property type="project" value="GO_Central"/>
</dbReference>
<organism evidence="14 15">
    <name type="scientific">Thalassiosira pseudonana</name>
    <name type="common">Marine diatom</name>
    <name type="synonym">Cyclotella nana</name>
    <dbReference type="NCBI Taxonomy" id="35128"/>
    <lineage>
        <taxon>Eukaryota</taxon>
        <taxon>Sar</taxon>
        <taxon>Stramenopiles</taxon>
        <taxon>Ochrophyta</taxon>
        <taxon>Bacillariophyta</taxon>
        <taxon>Coscinodiscophyceae</taxon>
        <taxon>Thalassiosirophycidae</taxon>
        <taxon>Thalassiosirales</taxon>
        <taxon>Thalassiosiraceae</taxon>
        <taxon>Thalassiosira</taxon>
    </lineage>
</organism>
<comment type="subcellular location">
    <subcellularLocation>
        <location evidence="1">Cytoplasm</location>
    </subcellularLocation>
</comment>
<dbReference type="FunFam" id="3.90.950.10:FF:000003">
    <property type="entry name" value="Inosine triphosphate pyrophosphatase"/>
    <property type="match status" value="1"/>
</dbReference>
<evidence type="ECO:0000256" key="9">
    <source>
        <dbReference type="ARBA" id="ARBA00054940"/>
    </source>
</evidence>
<dbReference type="STRING" id="35128.B8BQC8"/>
<dbReference type="InterPro" id="IPR027502">
    <property type="entry name" value="ITPase"/>
</dbReference>
<evidence type="ECO:0000256" key="8">
    <source>
        <dbReference type="ARBA" id="ARBA00023080"/>
    </source>
</evidence>
<dbReference type="OMA" id="QWDCVFI"/>
<evidence type="ECO:0000256" key="5">
    <source>
        <dbReference type="ARBA" id="ARBA00022741"/>
    </source>
</evidence>
<comment type="catalytic activity">
    <reaction evidence="11">
        <text>ITP + H2O = IMP + diphosphate + H(+)</text>
        <dbReference type="Rhea" id="RHEA:29399"/>
        <dbReference type="ChEBI" id="CHEBI:15377"/>
        <dbReference type="ChEBI" id="CHEBI:15378"/>
        <dbReference type="ChEBI" id="CHEBI:33019"/>
        <dbReference type="ChEBI" id="CHEBI:58053"/>
        <dbReference type="ChEBI" id="CHEBI:61402"/>
        <dbReference type="EC" id="3.6.1.66"/>
    </reaction>
    <physiologicalReaction direction="left-to-right" evidence="11">
        <dbReference type="Rhea" id="RHEA:29400"/>
    </physiologicalReaction>
</comment>
<dbReference type="GeneID" id="7445024"/>
<dbReference type="GO" id="GO:0035870">
    <property type="term" value="F:dITP diphosphatase activity"/>
    <property type="evidence" value="ECO:0007669"/>
    <property type="project" value="RHEA"/>
</dbReference>
<feature type="non-terminal residue" evidence="14">
    <location>
        <position position="198"/>
    </location>
</feature>
<comment type="catalytic activity">
    <reaction evidence="13">
        <text>N(6)-hydroxy-dATP + H2O = N(6)-hydroxy-dAMP + diphosphate + H(+)</text>
        <dbReference type="Rhea" id="RHEA:83971"/>
        <dbReference type="ChEBI" id="CHEBI:15377"/>
        <dbReference type="ChEBI" id="CHEBI:15378"/>
        <dbReference type="ChEBI" id="CHEBI:33019"/>
        <dbReference type="ChEBI" id="CHEBI:233529"/>
        <dbReference type="ChEBI" id="CHEBI:233530"/>
    </reaction>
    <physiologicalReaction direction="left-to-right" evidence="13">
        <dbReference type="Rhea" id="RHEA:83972"/>
    </physiologicalReaction>
</comment>
<dbReference type="Gene3D" id="3.90.950.10">
    <property type="match status" value="1"/>
</dbReference>
<dbReference type="InterPro" id="IPR029001">
    <property type="entry name" value="ITPase-like_fam"/>
</dbReference>
<keyword evidence="8" id="KW-0546">Nucleotide metabolism</keyword>
<dbReference type="GO" id="GO:0046872">
    <property type="term" value="F:metal ion binding"/>
    <property type="evidence" value="ECO:0007669"/>
    <property type="project" value="UniProtKB-KW"/>
</dbReference>
<keyword evidence="4" id="KW-0479">Metal-binding</keyword>
<keyword evidence="6" id="KW-0378">Hydrolase</keyword>
<evidence type="ECO:0000256" key="6">
    <source>
        <dbReference type="ARBA" id="ARBA00022801"/>
    </source>
</evidence>
<proteinExistence type="inferred from homology"/>
<evidence type="ECO:0000256" key="3">
    <source>
        <dbReference type="ARBA" id="ARBA00022490"/>
    </source>
</evidence>
<dbReference type="GO" id="GO:0036220">
    <property type="term" value="F:ITP diphosphatase activity"/>
    <property type="evidence" value="ECO:0007669"/>
    <property type="project" value="UniProtKB-EC"/>
</dbReference>
<dbReference type="Pfam" id="PF01725">
    <property type="entry name" value="Ham1p_like"/>
    <property type="match status" value="1"/>
</dbReference>